<dbReference type="AlphaFoldDB" id="A0A1F8CMP0"/>
<sequence length="84" mass="9776">MQTVSIRDRGQITIPDNFRATYQWLKTGSVLVVSLQKNKVILTPYEDKKVSNWKEIWEKIEIARAIKGKGGNLAKFVAEDRYRH</sequence>
<protein>
    <recommendedName>
        <fullName evidence="1">SpoVT-AbrB domain-containing protein</fullName>
    </recommendedName>
</protein>
<dbReference type="EMBL" id="MGHU01000015">
    <property type="protein sequence ID" value="OGM77610.1"/>
    <property type="molecule type" value="Genomic_DNA"/>
</dbReference>
<accession>A0A1F8CMP0</accession>
<gene>
    <name evidence="2" type="ORF">A2188_02990</name>
</gene>
<evidence type="ECO:0000313" key="3">
    <source>
        <dbReference type="Proteomes" id="UP000179241"/>
    </source>
</evidence>
<organism evidence="2 3">
    <name type="scientific">Candidatus Woesebacteria bacterium RIFOXYA1_FULL_43_9</name>
    <dbReference type="NCBI Taxonomy" id="1802534"/>
    <lineage>
        <taxon>Bacteria</taxon>
        <taxon>Candidatus Woeseibacteriota</taxon>
    </lineage>
</organism>
<dbReference type="InterPro" id="IPR007159">
    <property type="entry name" value="SpoVT-AbrB_dom"/>
</dbReference>
<proteinExistence type="predicted"/>
<dbReference type="GO" id="GO:0003677">
    <property type="term" value="F:DNA binding"/>
    <property type="evidence" value="ECO:0007669"/>
    <property type="project" value="InterPro"/>
</dbReference>
<comment type="caution">
    <text evidence="2">The sequence shown here is derived from an EMBL/GenBank/DDBJ whole genome shotgun (WGS) entry which is preliminary data.</text>
</comment>
<reference evidence="2 3" key="1">
    <citation type="journal article" date="2016" name="Nat. Commun.">
        <title>Thousands of microbial genomes shed light on interconnected biogeochemical processes in an aquifer system.</title>
        <authorList>
            <person name="Anantharaman K."/>
            <person name="Brown C.T."/>
            <person name="Hug L.A."/>
            <person name="Sharon I."/>
            <person name="Castelle C.J."/>
            <person name="Probst A.J."/>
            <person name="Thomas B.C."/>
            <person name="Singh A."/>
            <person name="Wilkins M.J."/>
            <person name="Karaoz U."/>
            <person name="Brodie E.L."/>
            <person name="Williams K.H."/>
            <person name="Hubbard S.S."/>
            <person name="Banfield J.F."/>
        </authorList>
    </citation>
    <scope>NUCLEOTIDE SEQUENCE [LARGE SCALE GENOMIC DNA]</scope>
</reference>
<dbReference type="Gene3D" id="2.10.260.10">
    <property type="match status" value="1"/>
</dbReference>
<dbReference type="InterPro" id="IPR037914">
    <property type="entry name" value="SpoVT-AbrB_sf"/>
</dbReference>
<dbReference type="SUPFAM" id="SSF89447">
    <property type="entry name" value="AbrB/MazE/MraZ-like"/>
    <property type="match status" value="1"/>
</dbReference>
<dbReference type="Proteomes" id="UP000179241">
    <property type="component" value="Unassembled WGS sequence"/>
</dbReference>
<evidence type="ECO:0000313" key="2">
    <source>
        <dbReference type="EMBL" id="OGM77610.1"/>
    </source>
</evidence>
<dbReference type="SMART" id="SM00966">
    <property type="entry name" value="SpoVT_AbrB"/>
    <property type="match status" value="1"/>
</dbReference>
<evidence type="ECO:0000259" key="1">
    <source>
        <dbReference type="SMART" id="SM00966"/>
    </source>
</evidence>
<name>A0A1F8CMP0_9BACT</name>
<feature type="domain" description="SpoVT-AbrB" evidence="1">
    <location>
        <begin position="4"/>
        <end position="50"/>
    </location>
</feature>